<name>N0B7N9_9HYPH</name>
<dbReference type="HOGENOM" id="CLU_1466322_0_0_5"/>
<dbReference type="Proteomes" id="UP000005952">
    <property type="component" value="Chromosome"/>
</dbReference>
<dbReference type="EMBL" id="CP005587">
    <property type="protein sequence ID" value="AGK58287.1"/>
    <property type="molecule type" value="Genomic_DNA"/>
</dbReference>
<dbReference type="RefSeq" id="WP_015598313.1">
    <property type="nucleotide sequence ID" value="NC_021172.1"/>
</dbReference>
<dbReference type="AlphaFoldDB" id="N0B7N9"/>
<reference evidence="1 2" key="1">
    <citation type="journal article" date="2013" name="Genome Announc.">
        <title>Genome sequences for three denitrifying bacterial strains isolated from a uranium- and nitrate-contaminated subsurface environment.</title>
        <authorList>
            <person name="Venkatramanan R."/>
            <person name="Prakash O."/>
            <person name="Woyke T."/>
            <person name="Chain P."/>
            <person name="Goodwin L.A."/>
            <person name="Watson D."/>
            <person name="Brooks S."/>
            <person name="Kostka J.E."/>
            <person name="Green S.J."/>
        </authorList>
    </citation>
    <scope>NUCLEOTIDE SEQUENCE [LARGE SCALE GENOMIC DNA]</scope>
    <source>
        <strain evidence="1 2">1NES1</strain>
    </source>
</reference>
<evidence type="ECO:0000313" key="2">
    <source>
        <dbReference type="Proteomes" id="UP000005952"/>
    </source>
</evidence>
<proteinExistence type="predicted"/>
<sequence>MTFKLVKIHSITNGIKRHFDESKSKADADGFEGEPWQIFVSVANTPEPISFSSEEMALVLSLKNDVIFNELMNIDNCHGALLSAINAFNQSRAKLEESIGAVATAIDEQGQQLSHAIRGKDLDRVRPKMIEVNGLAEALMSATNLELARCDSVLFALNKLLREKCGVAYRVESAQHNSASSSNA</sequence>
<keyword evidence="2" id="KW-1185">Reference proteome</keyword>
<organism evidence="1 2">
    <name type="scientific">Hyphomicrobium denitrificans 1NES1</name>
    <dbReference type="NCBI Taxonomy" id="670307"/>
    <lineage>
        <taxon>Bacteria</taxon>
        <taxon>Pseudomonadati</taxon>
        <taxon>Pseudomonadota</taxon>
        <taxon>Alphaproteobacteria</taxon>
        <taxon>Hyphomicrobiales</taxon>
        <taxon>Hyphomicrobiaceae</taxon>
        <taxon>Hyphomicrobium</taxon>
    </lineage>
</organism>
<dbReference type="OrthoDB" id="9820448at2"/>
<dbReference type="KEGG" id="hdt:HYPDE_33073"/>
<accession>N0B7N9</accession>
<protein>
    <submittedName>
        <fullName evidence="1">Uncharacterized protein</fullName>
    </submittedName>
</protein>
<evidence type="ECO:0000313" key="1">
    <source>
        <dbReference type="EMBL" id="AGK58287.1"/>
    </source>
</evidence>
<gene>
    <name evidence="1" type="ORF">HYPDE_33073</name>
</gene>